<evidence type="ECO:0000313" key="2">
    <source>
        <dbReference type="EMBL" id="TDO52297.1"/>
    </source>
</evidence>
<gene>
    <name evidence="2" type="ORF">EV643_102134</name>
</gene>
<dbReference type="GO" id="GO:0005829">
    <property type="term" value="C:cytosol"/>
    <property type="evidence" value="ECO:0007669"/>
    <property type="project" value="TreeGrafter"/>
</dbReference>
<dbReference type="GO" id="GO:0016491">
    <property type="term" value="F:oxidoreductase activity"/>
    <property type="evidence" value="ECO:0007669"/>
    <property type="project" value="InterPro"/>
</dbReference>
<evidence type="ECO:0000259" key="1">
    <source>
        <dbReference type="Pfam" id="PF00248"/>
    </source>
</evidence>
<accession>A0A4R6KL96</accession>
<dbReference type="PANTHER" id="PTHR42686">
    <property type="entry name" value="GH17980P-RELATED"/>
    <property type="match status" value="1"/>
</dbReference>
<dbReference type="RefSeq" id="WP_133798740.1">
    <property type="nucleotide sequence ID" value="NZ_SNWQ01000002.1"/>
</dbReference>
<protein>
    <submittedName>
        <fullName evidence="2">D-threo-aldose 1-dehydrogenase</fullName>
    </submittedName>
</protein>
<feature type="domain" description="NADP-dependent oxidoreductase" evidence="1">
    <location>
        <begin position="9"/>
        <end position="309"/>
    </location>
</feature>
<dbReference type="InterPro" id="IPR023210">
    <property type="entry name" value="NADP_OxRdtase_dom"/>
</dbReference>
<comment type="caution">
    <text evidence="2">The sequence shown here is derived from an EMBL/GenBank/DDBJ whole genome shotgun (WGS) entry which is preliminary data.</text>
</comment>
<dbReference type="InterPro" id="IPR020471">
    <property type="entry name" value="AKR"/>
</dbReference>
<dbReference type="EMBL" id="SNWQ01000002">
    <property type="protein sequence ID" value="TDO52297.1"/>
    <property type="molecule type" value="Genomic_DNA"/>
</dbReference>
<dbReference type="PANTHER" id="PTHR42686:SF1">
    <property type="entry name" value="GH17980P-RELATED"/>
    <property type="match status" value="1"/>
</dbReference>
<keyword evidence="3" id="KW-1185">Reference proteome</keyword>
<reference evidence="2 3" key="1">
    <citation type="submission" date="2019-03" db="EMBL/GenBank/DDBJ databases">
        <title>Genomic Encyclopedia of Type Strains, Phase III (KMG-III): the genomes of soil and plant-associated and newly described type strains.</title>
        <authorList>
            <person name="Whitman W."/>
        </authorList>
    </citation>
    <scope>NUCLEOTIDE SEQUENCE [LARGE SCALE GENOMIC DNA]</scope>
    <source>
        <strain evidence="2 3">VKM Ac-2527</strain>
    </source>
</reference>
<sequence length="331" mass="35205">MKLFPDDQRIGLGGAPIGSLLGVVTDADAVATVEAAWDEGWRYFDTAPHYGLGLAEERLGAGLAGKPRSKYVLSSKVGRIIYEADTEATDDEGFAVHTKRRRRWDFSRDGVLRSIEDSLRRIGTDRLDVVFVHDPDDHFDEAVATAFPTLIALREQGVIGAIGSGMNQSAMLTRFVREVDIDVIMLAGRYSLIDPDGLDEVLPACVENNVQVVAVGVFNSGLLSQPRPADGATFNYAPAAAVLVDKANKIADLCEAHNLTLPAAALAFPLAHPAVAGIAVGCRTPAEVHTNAALSRAAIPAAFWSDLKSAGLLREDAPTPASVEPTSAVPR</sequence>
<organism evidence="2 3">
    <name type="scientific">Kribbella caucasensis</name>
    <dbReference type="NCBI Taxonomy" id="2512215"/>
    <lineage>
        <taxon>Bacteria</taxon>
        <taxon>Bacillati</taxon>
        <taxon>Actinomycetota</taxon>
        <taxon>Actinomycetes</taxon>
        <taxon>Propionibacteriales</taxon>
        <taxon>Kribbellaceae</taxon>
        <taxon>Kribbella</taxon>
    </lineage>
</organism>
<dbReference type="SUPFAM" id="SSF51430">
    <property type="entry name" value="NAD(P)-linked oxidoreductase"/>
    <property type="match status" value="1"/>
</dbReference>
<proteinExistence type="predicted"/>
<name>A0A4R6KL96_9ACTN</name>
<dbReference type="Pfam" id="PF00248">
    <property type="entry name" value="Aldo_ket_red"/>
    <property type="match status" value="1"/>
</dbReference>
<dbReference type="Proteomes" id="UP000295388">
    <property type="component" value="Unassembled WGS sequence"/>
</dbReference>
<dbReference type="CDD" id="cd19152">
    <property type="entry name" value="AKR_AKR15A"/>
    <property type="match status" value="1"/>
</dbReference>
<evidence type="ECO:0000313" key="3">
    <source>
        <dbReference type="Proteomes" id="UP000295388"/>
    </source>
</evidence>
<dbReference type="OrthoDB" id="9768851at2"/>
<dbReference type="InterPro" id="IPR036812">
    <property type="entry name" value="NAD(P)_OxRdtase_dom_sf"/>
</dbReference>
<dbReference type="AlphaFoldDB" id="A0A4R6KL96"/>
<dbReference type="Gene3D" id="3.20.20.100">
    <property type="entry name" value="NADP-dependent oxidoreductase domain"/>
    <property type="match status" value="1"/>
</dbReference>